<evidence type="ECO:0000313" key="3">
    <source>
        <dbReference type="Proteomes" id="UP000011555"/>
    </source>
</evidence>
<name>M0LV03_NATLA</name>
<evidence type="ECO:0000313" key="4">
    <source>
        <dbReference type="Proteomes" id="UP000186547"/>
    </source>
</evidence>
<evidence type="ECO:0000313" key="1">
    <source>
        <dbReference type="EMBL" id="APW99899.1"/>
    </source>
</evidence>
<dbReference type="EMBL" id="CP019285">
    <property type="protein sequence ID" value="APW99899.1"/>
    <property type="molecule type" value="Genomic_DNA"/>
</dbReference>
<reference evidence="2 3" key="2">
    <citation type="journal article" date="2014" name="PLoS Genet.">
        <title>Phylogenetically driven sequencing of extremely halophilic archaea reveals strategies for static and dynamic osmo-response.</title>
        <authorList>
            <person name="Becker E.A."/>
            <person name="Seitzer P.M."/>
            <person name="Tritt A."/>
            <person name="Larsen D."/>
            <person name="Krusor M."/>
            <person name="Yao A.I."/>
            <person name="Wu D."/>
            <person name="Madern D."/>
            <person name="Eisen J.A."/>
            <person name="Darling A.E."/>
            <person name="Facciotti M.T."/>
        </authorList>
    </citation>
    <scope>NUCLEOTIDE SEQUENCE [LARGE SCALE GENOMIC DNA]</scope>
    <source>
        <strain evidence="2 3">AJ5</strain>
    </source>
</reference>
<evidence type="ECO:0000313" key="2">
    <source>
        <dbReference type="EMBL" id="EMA35915.1"/>
    </source>
</evidence>
<dbReference type="EMBL" id="AOLZ01000022">
    <property type="protein sequence ID" value="EMA35915.1"/>
    <property type="molecule type" value="Genomic_DNA"/>
</dbReference>
<dbReference type="eggNOG" id="arCOG01248">
    <property type="taxonomic scope" value="Archaea"/>
</dbReference>
<dbReference type="AlphaFoldDB" id="M0LV03"/>
<accession>M0LV03</accession>
<dbReference type="Proteomes" id="UP000011555">
    <property type="component" value="Unassembled WGS sequence"/>
</dbReference>
<dbReference type="KEGG" id="hlc:CHINAEXTREME19930"/>
<proteinExistence type="predicted"/>
<reference evidence="1" key="3">
    <citation type="submission" date="2017-01" db="EMBL/GenBank/DDBJ databases">
        <authorList>
            <person name="Mah S.A."/>
            <person name="Swanson W.J."/>
            <person name="Moy G.W."/>
            <person name="Vacquier V.D."/>
        </authorList>
    </citation>
    <scope>NUCLEOTIDE SEQUENCE</scope>
    <source>
        <strain evidence="1">AJ5</strain>
    </source>
</reference>
<dbReference type="Proteomes" id="UP000186547">
    <property type="component" value="Chromosome"/>
</dbReference>
<keyword evidence="3" id="KW-1185">Reference proteome</keyword>
<sequence>MEAENRYTEKITPTHADAWMEELSETDHSQSYNHCCQKTVQTLFKWKRYEFDSAVEWGPKLSFGSRSLHSPRDFLTRDERERVWEAALEQMG</sequence>
<organism evidence="2 3">
    <name type="scientific">Natronobacterium lacisalsi AJ5</name>
    <dbReference type="NCBI Taxonomy" id="358396"/>
    <lineage>
        <taxon>Archaea</taxon>
        <taxon>Methanobacteriati</taxon>
        <taxon>Methanobacteriota</taxon>
        <taxon>Stenosarchaea group</taxon>
        <taxon>Halobacteria</taxon>
        <taxon>Halobacteriales</taxon>
        <taxon>Natrialbaceae</taxon>
        <taxon>Natronobacterium</taxon>
    </lineage>
</organism>
<reference evidence="1 4" key="1">
    <citation type="journal article" date="2011" name="J. Bacteriol.">
        <title>Genome sequence of Halobiforma lacisalsi AJ5, an extremely halophilic archaeon which harbors a bop gene.</title>
        <authorList>
            <person name="Jiang X."/>
            <person name="Wang S."/>
            <person name="Cheng H."/>
            <person name="Huo Y."/>
            <person name="Zhang X."/>
            <person name="Zhu X."/>
            <person name="Han X."/>
            <person name="Ni P."/>
            <person name="Wu M."/>
        </authorList>
    </citation>
    <scope>NUCLEOTIDE SEQUENCE [LARGE SCALE GENOMIC DNA]</scope>
    <source>
        <strain evidence="1 4">AJ5</strain>
    </source>
</reference>
<protein>
    <submittedName>
        <fullName evidence="1 2">Integrase</fullName>
    </submittedName>
</protein>
<gene>
    <name evidence="2" type="ORF">C445_03628</name>
    <name evidence="1" type="ORF">CHINAEXTREME_19930</name>
</gene>
<dbReference type="STRING" id="358396.CHINAEXTREME_19930"/>